<sequence>MECRFKAMLVLWLGKEFYRDKYGMTVSGQAWNPDSGDELRDHFRESSICRQSHQICLQDSKMVAKFVEKVRDQGLAATRHFIFTPVKPSSHP</sequence>
<proteinExistence type="predicted"/>
<gene>
    <name evidence="1" type="ORF">AVEN_237782_1</name>
</gene>
<reference evidence="1 2" key="1">
    <citation type="journal article" date="2019" name="Sci. Rep.">
        <title>Orb-weaving spider Araneus ventricosus genome elucidates the spidroin gene catalogue.</title>
        <authorList>
            <person name="Kono N."/>
            <person name="Nakamura H."/>
            <person name="Ohtoshi R."/>
            <person name="Moran D.A.P."/>
            <person name="Shinohara A."/>
            <person name="Yoshida Y."/>
            <person name="Fujiwara M."/>
            <person name="Mori M."/>
            <person name="Tomita M."/>
            <person name="Arakawa K."/>
        </authorList>
    </citation>
    <scope>NUCLEOTIDE SEQUENCE [LARGE SCALE GENOMIC DNA]</scope>
</reference>
<dbReference type="AlphaFoldDB" id="A0A4Y2NW57"/>
<comment type="caution">
    <text evidence="1">The sequence shown here is derived from an EMBL/GenBank/DDBJ whole genome shotgun (WGS) entry which is preliminary data.</text>
</comment>
<protein>
    <submittedName>
        <fullName evidence="1">Uncharacterized protein</fullName>
    </submittedName>
</protein>
<accession>A0A4Y2NW57</accession>
<dbReference type="EMBL" id="BGPR01009770">
    <property type="protein sequence ID" value="GBN42177.1"/>
    <property type="molecule type" value="Genomic_DNA"/>
</dbReference>
<dbReference type="Proteomes" id="UP000499080">
    <property type="component" value="Unassembled WGS sequence"/>
</dbReference>
<organism evidence="1 2">
    <name type="scientific">Araneus ventricosus</name>
    <name type="common">Orbweaver spider</name>
    <name type="synonym">Epeira ventricosa</name>
    <dbReference type="NCBI Taxonomy" id="182803"/>
    <lineage>
        <taxon>Eukaryota</taxon>
        <taxon>Metazoa</taxon>
        <taxon>Ecdysozoa</taxon>
        <taxon>Arthropoda</taxon>
        <taxon>Chelicerata</taxon>
        <taxon>Arachnida</taxon>
        <taxon>Araneae</taxon>
        <taxon>Araneomorphae</taxon>
        <taxon>Entelegynae</taxon>
        <taxon>Araneoidea</taxon>
        <taxon>Araneidae</taxon>
        <taxon>Araneus</taxon>
    </lineage>
</organism>
<evidence type="ECO:0000313" key="2">
    <source>
        <dbReference type="Proteomes" id="UP000499080"/>
    </source>
</evidence>
<evidence type="ECO:0000313" key="1">
    <source>
        <dbReference type="EMBL" id="GBN42177.1"/>
    </source>
</evidence>
<keyword evidence="2" id="KW-1185">Reference proteome</keyword>
<name>A0A4Y2NW57_ARAVE</name>